<organism evidence="1 2">
    <name type="scientific">Elysia crispata</name>
    <name type="common">lettuce slug</name>
    <dbReference type="NCBI Taxonomy" id="231223"/>
    <lineage>
        <taxon>Eukaryota</taxon>
        <taxon>Metazoa</taxon>
        <taxon>Spiralia</taxon>
        <taxon>Lophotrochozoa</taxon>
        <taxon>Mollusca</taxon>
        <taxon>Gastropoda</taxon>
        <taxon>Heterobranchia</taxon>
        <taxon>Euthyneura</taxon>
        <taxon>Panpulmonata</taxon>
        <taxon>Sacoglossa</taxon>
        <taxon>Placobranchoidea</taxon>
        <taxon>Plakobranchidae</taxon>
        <taxon>Elysia</taxon>
    </lineage>
</organism>
<reference evidence="1" key="1">
    <citation type="journal article" date="2023" name="G3 (Bethesda)">
        <title>A reference genome for the long-term kleptoplast-retaining sea slug Elysia crispata morphotype clarki.</title>
        <authorList>
            <person name="Eastman K.E."/>
            <person name="Pendleton A.L."/>
            <person name="Shaikh M.A."/>
            <person name="Suttiyut T."/>
            <person name="Ogas R."/>
            <person name="Tomko P."/>
            <person name="Gavelis G."/>
            <person name="Widhalm J.R."/>
            <person name="Wisecaver J.H."/>
        </authorList>
    </citation>
    <scope>NUCLEOTIDE SEQUENCE</scope>
    <source>
        <strain evidence="1">ECLA1</strain>
    </source>
</reference>
<dbReference type="AlphaFoldDB" id="A0AAE1AP16"/>
<accession>A0AAE1AP16</accession>
<dbReference type="EMBL" id="JAWDGP010001479">
    <property type="protein sequence ID" value="KAK3791238.1"/>
    <property type="molecule type" value="Genomic_DNA"/>
</dbReference>
<evidence type="ECO:0000313" key="2">
    <source>
        <dbReference type="Proteomes" id="UP001283361"/>
    </source>
</evidence>
<proteinExistence type="predicted"/>
<evidence type="ECO:0000313" key="1">
    <source>
        <dbReference type="EMBL" id="KAK3791238.1"/>
    </source>
</evidence>
<keyword evidence="2" id="KW-1185">Reference proteome</keyword>
<gene>
    <name evidence="1" type="ORF">RRG08_066919</name>
</gene>
<protein>
    <submittedName>
        <fullName evidence="1">Uncharacterized protein</fullName>
    </submittedName>
</protein>
<dbReference type="Proteomes" id="UP001283361">
    <property type="component" value="Unassembled WGS sequence"/>
</dbReference>
<comment type="caution">
    <text evidence="1">The sequence shown here is derived from an EMBL/GenBank/DDBJ whole genome shotgun (WGS) entry which is preliminary data.</text>
</comment>
<name>A0AAE1AP16_9GAST</name>
<sequence>MPYFLDNSRSLDCGVVKPNLASSCQSRSEKMLPPTPTLWNNQQALPHPILPACLGHPEACSVYIVPARSTACGPAQTGGSAQSGLSLDLVTRIQIPRLSSDTASCQVGVQVCRTRLDRANCMGQKEDEAELRGRPTDKRIISEILCFTADIWRRQGSGGVTARFTIITPATQDSSEDFSS</sequence>